<reference evidence="1 2" key="1">
    <citation type="journal article" date="2018" name="Sci. Rep.">
        <title>Characterisation of pathogen-specific regions and novel effector candidates in Fusarium oxysporum f. sp. cepae.</title>
        <authorList>
            <person name="Armitage A.D."/>
            <person name="Taylor A."/>
            <person name="Sobczyk M.K."/>
            <person name="Baxter L."/>
            <person name="Greenfield B.P."/>
            <person name="Bates H.J."/>
            <person name="Wilson F."/>
            <person name="Jackson A.C."/>
            <person name="Ott S."/>
            <person name="Harrison R.J."/>
            <person name="Clarkson J.P."/>
        </authorList>
    </citation>
    <scope>NUCLEOTIDE SEQUENCE [LARGE SCALE GENOMIC DNA]</scope>
    <source>
        <strain evidence="1 2">Fo_A13</strain>
    </source>
</reference>
<dbReference type="VEuPathDB" id="FungiDB:FOIG_16932"/>
<dbReference type="AlphaFoldDB" id="A0A420M7C2"/>
<comment type="caution">
    <text evidence="1">The sequence shown here is derived from an EMBL/GenBank/DDBJ whole genome shotgun (WGS) entry which is preliminary data.</text>
</comment>
<evidence type="ECO:0000313" key="1">
    <source>
        <dbReference type="EMBL" id="RKK54496.1"/>
    </source>
</evidence>
<dbReference type="Proteomes" id="UP000285084">
    <property type="component" value="Unassembled WGS sequence"/>
</dbReference>
<accession>A0A420M7C2</accession>
<organism evidence="1 2">
    <name type="scientific">Fusarium oxysporum</name>
    <name type="common">Fusarium vascular wilt</name>
    <dbReference type="NCBI Taxonomy" id="5507"/>
    <lineage>
        <taxon>Eukaryota</taxon>
        <taxon>Fungi</taxon>
        <taxon>Dikarya</taxon>
        <taxon>Ascomycota</taxon>
        <taxon>Pezizomycotina</taxon>
        <taxon>Sordariomycetes</taxon>
        <taxon>Hypocreomycetidae</taxon>
        <taxon>Hypocreales</taxon>
        <taxon>Nectriaceae</taxon>
        <taxon>Fusarium</taxon>
        <taxon>Fusarium oxysporum species complex</taxon>
    </lineage>
</organism>
<name>A0A420M7C2_FUSOX</name>
<dbReference type="VEuPathDB" id="FungiDB:FOC1_g10000712"/>
<dbReference type="VEuPathDB" id="FungiDB:HZS61_008042"/>
<feature type="non-terminal residue" evidence="1">
    <location>
        <position position="231"/>
    </location>
</feature>
<dbReference type="VEuPathDB" id="FungiDB:FOXG_22260"/>
<dbReference type="VEuPathDB" id="FungiDB:FOC4_g10000252"/>
<protein>
    <submittedName>
        <fullName evidence="1">Uncharacterized protein</fullName>
    </submittedName>
</protein>
<sequence length="231" mass="26771">MNDFRKLPDYFITQAEALCDRLMFGIQPNIDLSRVKDDITSSKSGHSFIKYPENGLESAYLELLVHAYTAGRTGLAQDGVWKWHAVTAYLKLVSRMEEQLAGGLYTACGQTPRISELLSLEYENGPNTSYGIYAWGGYMVYVIRHHKAKRLTNREFYVVRFLPVRLGHVLFKYLVYVRRVADLLRREQLGADRSAQQCLQTRLLFQNNRRPWPTSRLTDVVTKTTLELWQQ</sequence>
<dbReference type="EMBL" id="MRCX01001048">
    <property type="protein sequence ID" value="RKK54496.1"/>
    <property type="molecule type" value="Genomic_DNA"/>
</dbReference>
<gene>
    <name evidence="1" type="ORF">BFJ69_g17771</name>
</gene>
<evidence type="ECO:0000313" key="2">
    <source>
        <dbReference type="Proteomes" id="UP000285084"/>
    </source>
</evidence>
<proteinExistence type="predicted"/>
<dbReference type="VEuPathDB" id="FungiDB:FOMG_17728"/>